<reference evidence="4" key="1">
    <citation type="journal article" date="2019" name="Int. J. Syst. Evol. Microbiol.">
        <title>The Global Catalogue of Microorganisms (GCM) 10K type strain sequencing project: providing services to taxonomists for standard genome sequencing and annotation.</title>
        <authorList>
            <consortium name="The Broad Institute Genomics Platform"/>
            <consortium name="The Broad Institute Genome Sequencing Center for Infectious Disease"/>
            <person name="Wu L."/>
            <person name="Ma J."/>
        </authorList>
    </citation>
    <scope>NUCLEOTIDE SEQUENCE [LARGE SCALE GENOMIC DNA]</scope>
    <source>
        <strain evidence="4">ICMP 6774ER</strain>
    </source>
</reference>
<dbReference type="RefSeq" id="WP_379573152.1">
    <property type="nucleotide sequence ID" value="NZ_JBHUFV010000024.1"/>
</dbReference>
<name>A0ABW4SUB8_9ACTN</name>
<feature type="transmembrane region" description="Helical" evidence="2">
    <location>
        <begin position="30"/>
        <end position="50"/>
    </location>
</feature>
<feature type="region of interest" description="Disordered" evidence="1">
    <location>
        <begin position="1"/>
        <end position="24"/>
    </location>
</feature>
<evidence type="ECO:0000313" key="4">
    <source>
        <dbReference type="Proteomes" id="UP001597368"/>
    </source>
</evidence>
<protein>
    <submittedName>
        <fullName evidence="3">Uncharacterized protein</fullName>
    </submittedName>
</protein>
<evidence type="ECO:0000313" key="3">
    <source>
        <dbReference type="EMBL" id="MFD1933106.1"/>
    </source>
</evidence>
<proteinExistence type="predicted"/>
<accession>A0ABW4SUB8</accession>
<evidence type="ECO:0000256" key="2">
    <source>
        <dbReference type="SAM" id="Phobius"/>
    </source>
</evidence>
<keyword evidence="4" id="KW-1185">Reference proteome</keyword>
<comment type="caution">
    <text evidence="3">The sequence shown here is derived from an EMBL/GenBank/DDBJ whole genome shotgun (WGS) entry which is preliminary data.</text>
</comment>
<organism evidence="3 4">
    <name type="scientific">Nonomuraea mangrovi</name>
    <dbReference type="NCBI Taxonomy" id="2316207"/>
    <lineage>
        <taxon>Bacteria</taxon>
        <taxon>Bacillati</taxon>
        <taxon>Actinomycetota</taxon>
        <taxon>Actinomycetes</taxon>
        <taxon>Streptosporangiales</taxon>
        <taxon>Streptosporangiaceae</taxon>
        <taxon>Nonomuraea</taxon>
    </lineage>
</organism>
<keyword evidence="2" id="KW-0472">Membrane</keyword>
<keyword evidence="2" id="KW-1133">Transmembrane helix</keyword>
<feature type="compositionally biased region" description="Basic residues" evidence="1">
    <location>
        <begin position="1"/>
        <end position="16"/>
    </location>
</feature>
<dbReference type="EMBL" id="JBHUFV010000024">
    <property type="protein sequence ID" value="MFD1933106.1"/>
    <property type="molecule type" value="Genomic_DNA"/>
</dbReference>
<gene>
    <name evidence="3" type="ORF">ACFSKW_16650</name>
</gene>
<sequence length="56" mass="6333">MRHVYRKEALRHRRRAQAQGPSSSEIPRKWIGALWAVIAALILALVVMSLRVAGQL</sequence>
<evidence type="ECO:0000256" key="1">
    <source>
        <dbReference type="SAM" id="MobiDB-lite"/>
    </source>
</evidence>
<dbReference type="Proteomes" id="UP001597368">
    <property type="component" value="Unassembled WGS sequence"/>
</dbReference>
<keyword evidence="2" id="KW-0812">Transmembrane</keyword>